<accession>A0A642UMT6</accession>
<dbReference type="AlphaFoldDB" id="A0A642UMT6"/>
<proteinExistence type="predicted"/>
<dbReference type="VEuPathDB" id="FungiDB:DIURU_003014"/>
<evidence type="ECO:0000256" key="1">
    <source>
        <dbReference type="SAM" id="MobiDB-lite"/>
    </source>
</evidence>
<reference evidence="3 4" key="1">
    <citation type="submission" date="2019-07" db="EMBL/GenBank/DDBJ databases">
        <title>Genome assembly of two rare yeast pathogens: Diutina rugosa and Trichomonascus ciferrii.</title>
        <authorList>
            <person name="Mixao V."/>
            <person name="Saus E."/>
            <person name="Hansen A."/>
            <person name="Lass-Flor C."/>
            <person name="Gabaldon T."/>
        </authorList>
    </citation>
    <scope>NUCLEOTIDE SEQUENCE [LARGE SCALE GENOMIC DNA]</scope>
    <source>
        <strain evidence="3 4">CBS 613</strain>
    </source>
</reference>
<evidence type="ECO:0000313" key="4">
    <source>
        <dbReference type="Proteomes" id="UP000449547"/>
    </source>
</evidence>
<name>A0A642UMT6_DIURU</name>
<feature type="compositionally biased region" description="Basic and acidic residues" evidence="1">
    <location>
        <begin position="161"/>
        <end position="171"/>
    </location>
</feature>
<evidence type="ECO:0000256" key="2">
    <source>
        <dbReference type="SAM" id="SignalP"/>
    </source>
</evidence>
<dbReference type="RefSeq" id="XP_034012150.1">
    <property type="nucleotide sequence ID" value="XM_034155730.1"/>
</dbReference>
<evidence type="ECO:0000313" key="3">
    <source>
        <dbReference type="EMBL" id="KAA8901963.1"/>
    </source>
</evidence>
<feature type="region of interest" description="Disordered" evidence="1">
    <location>
        <begin position="142"/>
        <end position="211"/>
    </location>
</feature>
<dbReference type="EMBL" id="SWFT01000096">
    <property type="protein sequence ID" value="KAA8901963.1"/>
    <property type="molecule type" value="Genomic_DNA"/>
</dbReference>
<dbReference type="Proteomes" id="UP000449547">
    <property type="component" value="Unassembled WGS sequence"/>
</dbReference>
<dbReference type="OrthoDB" id="5415592at2759"/>
<protein>
    <recommendedName>
        <fullName evidence="5">Cell wall protein</fullName>
    </recommendedName>
</protein>
<dbReference type="GeneID" id="54781665"/>
<keyword evidence="4" id="KW-1185">Reference proteome</keyword>
<feature type="chain" id="PRO_5024993491" description="Cell wall protein" evidence="2">
    <location>
        <begin position="18"/>
        <end position="332"/>
    </location>
</feature>
<sequence>MRLSTTALLALASSVAADKLLTAINTRSGGLFHFTSNSIVGDEVHVNDKDGSVIEYLIKDDGSLQDNKTKKYLVLKDDGHVGVSDTPDDKNWEFTSSHYVSHKDAGGYQGCPNGDGKYYLYLGNDQCQGGGPFAIYATDFKDVGSSDDNSDDKKDEEDDKKDDQQDAADDKKDEEDDKKDDQQDVQDDKQDQEDDKKDDQQQAASVDAKDNFAVKVDAEGTDFQDKSIKKVGAHPHVFSVGGDDGRDLTLSLKSDGTLIDQDGRGIFVGDNGDVGNVDPFGEQQATGGFSISDDKLVYNGDQGFFACPGGENQFSLTVKGWDGCTGLKLKVE</sequence>
<feature type="compositionally biased region" description="Basic and acidic residues" evidence="1">
    <location>
        <begin position="179"/>
        <end position="200"/>
    </location>
</feature>
<keyword evidence="2" id="KW-0732">Signal</keyword>
<comment type="caution">
    <text evidence="3">The sequence shown here is derived from an EMBL/GenBank/DDBJ whole genome shotgun (WGS) entry which is preliminary data.</text>
</comment>
<feature type="signal peptide" evidence="2">
    <location>
        <begin position="1"/>
        <end position="17"/>
    </location>
</feature>
<organism evidence="3 4">
    <name type="scientific">Diutina rugosa</name>
    <name type="common">Yeast</name>
    <name type="synonym">Candida rugosa</name>
    <dbReference type="NCBI Taxonomy" id="5481"/>
    <lineage>
        <taxon>Eukaryota</taxon>
        <taxon>Fungi</taxon>
        <taxon>Dikarya</taxon>
        <taxon>Ascomycota</taxon>
        <taxon>Saccharomycotina</taxon>
        <taxon>Pichiomycetes</taxon>
        <taxon>Debaryomycetaceae</taxon>
        <taxon>Diutina</taxon>
    </lineage>
</organism>
<feature type="compositionally biased region" description="Acidic residues" evidence="1">
    <location>
        <begin position="148"/>
        <end position="160"/>
    </location>
</feature>
<gene>
    <name evidence="3" type="ORF">DIURU_003014</name>
</gene>
<evidence type="ECO:0008006" key="5">
    <source>
        <dbReference type="Google" id="ProtNLM"/>
    </source>
</evidence>